<sequence length="442" mass="48426">MTESFDHARAFDAAELDSHVRIEVVRFARALRRAGASVPANAGTTAARALAVVGVHDKSRVRTALRSSLITTHDDFSIFERLFETFWDRLVSVQEAVDDGSAPTAPEGTLAPFAEAGADERAETPPDDEESDEKSVRRTVLDSFDSALSLPDDSSNDVARAATYSPSGSPETVSGFPVKTTGLGPAFRELTRALGGLRGRRFTMGDDSADVRRALRTSVSTGGTVLSLPKRERQRTAIRAVVLVDVSKSVLDAVDRNFLVAFLWRACHEWRHCRVFFFDEALREVTDSFDAPSTSEALGALEAAETAWGGGTKIGESLAQFHQRAPEAVDRHTVVFVVSDGLEMGDVRTLERELSWLARTANRTLWLNPLAADASYEPTARGIAASLPYLDGLFAFDTPDDVAELARQLRRYGVGGRIGYEFDTRRTARTDRRPTERPTHHS</sequence>
<feature type="region of interest" description="Disordered" evidence="1">
    <location>
        <begin position="423"/>
        <end position="442"/>
    </location>
</feature>
<accession>A0ABD5ZDD9</accession>
<comment type="caution">
    <text evidence="2">The sequence shown here is derived from an EMBL/GenBank/DDBJ whole genome shotgun (WGS) entry which is preliminary data.</text>
</comment>
<dbReference type="EMBL" id="JBHTAA010000002">
    <property type="protein sequence ID" value="MFC7203095.1"/>
    <property type="molecule type" value="Genomic_DNA"/>
</dbReference>
<feature type="region of interest" description="Disordered" evidence="1">
    <location>
        <begin position="99"/>
        <end position="179"/>
    </location>
</feature>
<evidence type="ECO:0000313" key="3">
    <source>
        <dbReference type="Proteomes" id="UP001596481"/>
    </source>
</evidence>
<dbReference type="InterPro" id="IPR036465">
    <property type="entry name" value="vWFA_dom_sf"/>
</dbReference>
<dbReference type="Proteomes" id="UP001596481">
    <property type="component" value="Unassembled WGS sequence"/>
</dbReference>
<keyword evidence="3" id="KW-1185">Reference proteome</keyword>
<name>A0ABD5ZDD9_9EURY</name>
<dbReference type="CDD" id="cd00198">
    <property type="entry name" value="vWFA"/>
    <property type="match status" value="1"/>
</dbReference>
<dbReference type="AlphaFoldDB" id="A0ABD5ZDD9"/>
<dbReference type="InterPro" id="IPR008912">
    <property type="entry name" value="Uncharacterised_CoxE"/>
</dbReference>
<dbReference type="Pfam" id="PF05762">
    <property type="entry name" value="VWA_CoxE"/>
    <property type="match status" value="1"/>
</dbReference>
<organism evidence="2 3">
    <name type="scientific">Haloferax namakaokahaiae</name>
    <dbReference type="NCBI Taxonomy" id="1748331"/>
    <lineage>
        <taxon>Archaea</taxon>
        <taxon>Methanobacteriati</taxon>
        <taxon>Methanobacteriota</taxon>
        <taxon>Stenosarchaea group</taxon>
        <taxon>Halobacteria</taxon>
        <taxon>Halobacteriales</taxon>
        <taxon>Haloferacaceae</taxon>
        <taxon>Haloferax</taxon>
    </lineage>
</organism>
<gene>
    <name evidence="2" type="ORF">ACFQJC_06190</name>
</gene>
<dbReference type="PANTHER" id="PTHR39338:SF6">
    <property type="entry name" value="BLL5662 PROTEIN"/>
    <property type="match status" value="1"/>
</dbReference>
<dbReference type="RefSeq" id="WP_390222409.1">
    <property type="nucleotide sequence ID" value="NZ_JBHTAA010000002.1"/>
</dbReference>
<proteinExistence type="predicted"/>
<dbReference type="SUPFAM" id="SSF53300">
    <property type="entry name" value="vWA-like"/>
    <property type="match status" value="1"/>
</dbReference>
<dbReference type="PANTHER" id="PTHR39338">
    <property type="entry name" value="BLL5662 PROTEIN-RELATED"/>
    <property type="match status" value="1"/>
</dbReference>
<evidence type="ECO:0000256" key="1">
    <source>
        <dbReference type="SAM" id="MobiDB-lite"/>
    </source>
</evidence>
<evidence type="ECO:0000313" key="2">
    <source>
        <dbReference type="EMBL" id="MFC7203095.1"/>
    </source>
</evidence>
<dbReference type="Gene3D" id="3.40.50.410">
    <property type="entry name" value="von Willebrand factor, type A domain"/>
    <property type="match status" value="1"/>
</dbReference>
<protein>
    <submittedName>
        <fullName evidence="2">VWA domain-containing protein</fullName>
    </submittedName>
</protein>
<reference evidence="2 3" key="1">
    <citation type="journal article" date="2019" name="Int. J. Syst. Evol. Microbiol.">
        <title>The Global Catalogue of Microorganisms (GCM) 10K type strain sequencing project: providing services to taxonomists for standard genome sequencing and annotation.</title>
        <authorList>
            <consortium name="The Broad Institute Genomics Platform"/>
            <consortium name="The Broad Institute Genome Sequencing Center for Infectious Disease"/>
            <person name="Wu L."/>
            <person name="Ma J."/>
        </authorList>
    </citation>
    <scope>NUCLEOTIDE SEQUENCE [LARGE SCALE GENOMIC DNA]</scope>
    <source>
        <strain evidence="2 3">DSM 29988</strain>
    </source>
</reference>